<dbReference type="InterPro" id="IPR018056">
    <property type="entry name" value="Kringle_CS"/>
</dbReference>
<dbReference type="InterPro" id="IPR001190">
    <property type="entry name" value="SRCR"/>
</dbReference>
<evidence type="ECO:0000256" key="4">
    <source>
        <dbReference type="ARBA" id="ARBA00022572"/>
    </source>
</evidence>
<proteinExistence type="predicted"/>
<dbReference type="InterPro" id="IPR002172">
    <property type="entry name" value="LDrepeatLR_classA_rpt"/>
</dbReference>
<feature type="disulfide bond" evidence="17">
    <location>
        <begin position="486"/>
        <end position="498"/>
    </location>
</feature>
<feature type="disulfide bond" evidence="18">
    <location>
        <begin position="193"/>
        <end position="203"/>
    </location>
</feature>
<dbReference type="PROSITE" id="PS00420">
    <property type="entry name" value="SRCR_1"/>
    <property type="match status" value="1"/>
</dbReference>
<dbReference type="PROSITE" id="PS50070">
    <property type="entry name" value="KRINGLE_2"/>
    <property type="match status" value="1"/>
</dbReference>
<evidence type="ECO:0000259" key="19">
    <source>
        <dbReference type="PROSITE" id="PS50041"/>
    </source>
</evidence>
<comment type="caution">
    <text evidence="24">The sequence shown here is derived from an EMBL/GenBank/DDBJ whole genome shotgun (WGS) entry which is preliminary data.</text>
</comment>
<organism evidence="24 25">
    <name type="scientific">Penaeus vannamei</name>
    <name type="common">Whiteleg shrimp</name>
    <name type="synonym">Litopenaeus vannamei</name>
    <dbReference type="NCBI Taxonomy" id="6689"/>
    <lineage>
        <taxon>Eukaryota</taxon>
        <taxon>Metazoa</taxon>
        <taxon>Ecdysozoa</taxon>
        <taxon>Arthropoda</taxon>
        <taxon>Crustacea</taxon>
        <taxon>Multicrustacea</taxon>
        <taxon>Malacostraca</taxon>
        <taxon>Eumalacostraca</taxon>
        <taxon>Eucarida</taxon>
        <taxon>Decapoda</taxon>
        <taxon>Dendrobranchiata</taxon>
        <taxon>Penaeoidea</taxon>
        <taxon>Penaeidae</taxon>
        <taxon>Penaeus</taxon>
    </lineage>
</organism>
<dbReference type="Pfam" id="PF00024">
    <property type="entry name" value="PAN_1"/>
    <property type="match status" value="1"/>
</dbReference>
<feature type="domain" description="Apple" evidence="23">
    <location>
        <begin position="520"/>
        <end position="601"/>
    </location>
</feature>
<keyword evidence="6" id="KW-0812">Transmembrane</keyword>
<dbReference type="InterPro" id="IPR016187">
    <property type="entry name" value="CTDL_fold"/>
</dbReference>
<keyword evidence="12" id="KW-0472">Membrane</keyword>
<feature type="domain" description="Chitin-binding type-2" evidence="22">
    <location>
        <begin position="45"/>
        <end position="100"/>
    </location>
</feature>
<dbReference type="InterPro" id="IPR038178">
    <property type="entry name" value="Kringle_sf"/>
</dbReference>
<feature type="disulfide bond" evidence="17">
    <location>
        <begin position="624"/>
        <end position="639"/>
    </location>
</feature>
<feature type="disulfide bond" evidence="17">
    <location>
        <begin position="493"/>
        <end position="511"/>
    </location>
</feature>
<dbReference type="GO" id="GO:0008061">
    <property type="term" value="F:chitin binding"/>
    <property type="evidence" value="ECO:0007669"/>
    <property type="project" value="InterPro"/>
</dbReference>
<dbReference type="FunFam" id="3.10.250.10:FF:000016">
    <property type="entry name" value="Scavenger receptor cysteine-rich protein type 12"/>
    <property type="match status" value="1"/>
</dbReference>
<sequence length="744" mass="82987">MSLVDGSHKKICDGWILIWNVDWTYQRTKDKGKRLLNKLGISDSKTLCLGPDGVYPYPKDCSKFVNCWRGRPSLQRCAPGTLFNAAKRVCDHPHQTVCPRSRVAPSAESVSYVVAPPSGQKVRLRGSDAPWAGYVQIEAEGQWWLVTDSRWTLSDASVVCRSLGFTRGAAAATKGRTFGVLPGNDVRLKRVECQGDEESLGECSLERGVPEDVNKKVVGVRCYRNWVSECGPRGVRWGTKCYYVHKSSLFTHAEARMRCSTRGARLLSITSKEENDFVSELLSAVAGDSEGFHTGGVRQQIFDSGGRNTTVQPQLELSFTAWWPGWNVSASSQARALNAQLAKISDNPTHCITVNDNFPVDSQVDARSSAPAEYYFWELSNCGLKLPYVCETDELDIGCIEGRGETYEGTANITSKGLVCLPWSHPEVWPKVAHFGITRDLRHNYCRNLDGDDEPYCFTAKGTTDFCDIPRCDWRERNETAEETTCGADKFTCSSGTCIHREWHCDGQQDCEDGSDERGCRDYSKEFVKVLRKRLQGREVEKWLHTVKVACASRCARAKNFVCMSFNYEQSTQTCILNDGNIGRSGGLVDDPTWEYYERKSLAVDCTDKFVCNDGKCINSTQRCDGRKDCKLSEDEVDCEGRLNFEVRLVNGSGAYEGRVEVKVFGRWGPVCDDMWGLPEGDVVCHQLGFPTGAKDIFVDSQFGSGNSQYLMDDLNCHGNEESLADCDFAGWGEHDCQTSEVSV</sequence>
<evidence type="ECO:0000256" key="15">
    <source>
        <dbReference type="ARBA" id="ARBA00023180"/>
    </source>
</evidence>
<evidence type="ECO:0000256" key="18">
    <source>
        <dbReference type="PROSITE-ProRule" id="PRU00196"/>
    </source>
</evidence>
<evidence type="ECO:0000256" key="14">
    <source>
        <dbReference type="ARBA" id="ARBA00023170"/>
    </source>
</evidence>
<dbReference type="GO" id="GO:0016020">
    <property type="term" value="C:membrane"/>
    <property type="evidence" value="ECO:0007669"/>
    <property type="project" value="UniProtKB-SubCell"/>
</dbReference>
<dbReference type="InterPro" id="IPR036055">
    <property type="entry name" value="LDL_receptor-like_sf"/>
</dbReference>
<evidence type="ECO:0000259" key="20">
    <source>
        <dbReference type="PROSITE" id="PS50070"/>
    </source>
</evidence>
<dbReference type="GO" id="GO:0008236">
    <property type="term" value="F:serine-type peptidase activity"/>
    <property type="evidence" value="ECO:0007669"/>
    <property type="project" value="UniProtKB-KW"/>
</dbReference>
<dbReference type="InterPro" id="IPR003609">
    <property type="entry name" value="Pan_app"/>
</dbReference>
<dbReference type="FunFam" id="3.10.250.10:FF:000007">
    <property type="entry name" value="Soluble scavenger receptor cysteine-rich domain-containing protein SSC5D"/>
    <property type="match status" value="1"/>
</dbReference>
<dbReference type="InterPro" id="IPR001304">
    <property type="entry name" value="C-type_lectin-like"/>
</dbReference>
<name>A0A3R7P0E8_PENVA</name>
<keyword evidence="4 16" id="KW-0420">Kringle</keyword>
<dbReference type="PROSITE" id="PS50068">
    <property type="entry name" value="LDLRA_2"/>
    <property type="match status" value="2"/>
</dbReference>
<comment type="subcellular location">
    <subcellularLocation>
        <location evidence="1">Membrane</location>
        <topology evidence="1">Single-pass membrane protein</topology>
    </subcellularLocation>
    <subcellularLocation>
        <location evidence="2">Secreted</location>
    </subcellularLocation>
</comment>
<keyword evidence="9" id="KW-0378">Hydrolase</keyword>
<dbReference type="SMART" id="SM00130">
    <property type="entry name" value="KR"/>
    <property type="match status" value="1"/>
</dbReference>
<dbReference type="SMART" id="SM00202">
    <property type="entry name" value="SR"/>
    <property type="match status" value="2"/>
</dbReference>
<evidence type="ECO:0000256" key="12">
    <source>
        <dbReference type="ARBA" id="ARBA00023136"/>
    </source>
</evidence>
<dbReference type="Pfam" id="PF01607">
    <property type="entry name" value="CBM_14"/>
    <property type="match status" value="1"/>
</dbReference>
<keyword evidence="14" id="KW-0675">Receptor</keyword>
<keyword evidence="25" id="KW-1185">Reference proteome</keyword>
<evidence type="ECO:0000259" key="23">
    <source>
        <dbReference type="PROSITE" id="PS50948"/>
    </source>
</evidence>
<dbReference type="PROSITE" id="PS00021">
    <property type="entry name" value="KRINGLE_1"/>
    <property type="match status" value="1"/>
</dbReference>
<dbReference type="SUPFAM" id="SSF57424">
    <property type="entry name" value="LDL receptor-like module"/>
    <property type="match status" value="2"/>
</dbReference>
<dbReference type="SUPFAM" id="SSF57440">
    <property type="entry name" value="Kringle-like"/>
    <property type="match status" value="1"/>
</dbReference>
<keyword evidence="10" id="KW-0720">Serine protease</keyword>
<evidence type="ECO:0000259" key="21">
    <source>
        <dbReference type="PROSITE" id="PS50287"/>
    </source>
</evidence>
<dbReference type="InterPro" id="IPR016186">
    <property type="entry name" value="C-type_lectin-like/link_sf"/>
</dbReference>
<feature type="domain" description="SRCR" evidence="21">
    <location>
        <begin position="122"/>
        <end position="223"/>
    </location>
</feature>
<dbReference type="Gene3D" id="2.40.20.10">
    <property type="entry name" value="Plasminogen Kringle 4"/>
    <property type="match status" value="1"/>
</dbReference>
<dbReference type="PANTHER" id="PTHR48071:SF27">
    <property type="entry name" value="SCAVENGER RECEPTOR CYSTEINE-RICH TYPE 1 PROTEIN M130-LIKE"/>
    <property type="match status" value="1"/>
</dbReference>
<feature type="domain" description="C-type lectin" evidence="19">
    <location>
        <begin position="237"/>
        <end position="391"/>
    </location>
</feature>
<dbReference type="SUPFAM" id="SSF56436">
    <property type="entry name" value="C-type lectin-like"/>
    <property type="match status" value="1"/>
</dbReference>
<evidence type="ECO:0000256" key="8">
    <source>
        <dbReference type="ARBA" id="ARBA00022737"/>
    </source>
</evidence>
<dbReference type="Pfam" id="PF00051">
    <property type="entry name" value="Kringle"/>
    <property type="match status" value="1"/>
</dbReference>
<evidence type="ECO:0000256" key="6">
    <source>
        <dbReference type="ARBA" id="ARBA00022692"/>
    </source>
</evidence>
<keyword evidence="13 18" id="KW-1015">Disulfide bond</keyword>
<dbReference type="Gene3D" id="3.10.250.10">
    <property type="entry name" value="SRCR-like domain"/>
    <property type="match status" value="2"/>
</dbReference>
<dbReference type="SUPFAM" id="SSF57414">
    <property type="entry name" value="Hairpin loop containing domain-like"/>
    <property type="match status" value="1"/>
</dbReference>
<keyword evidence="5" id="KW-0645">Protease</keyword>
<evidence type="ECO:0000256" key="5">
    <source>
        <dbReference type="ARBA" id="ARBA00022670"/>
    </source>
</evidence>
<dbReference type="AlphaFoldDB" id="A0A3R7P0E8"/>
<reference evidence="24 25" key="1">
    <citation type="submission" date="2018-04" db="EMBL/GenBank/DDBJ databases">
        <authorList>
            <person name="Zhang X."/>
            <person name="Yuan J."/>
            <person name="Li F."/>
            <person name="Xiang J."/>
        </authorList>
    </citation>
    <scope>NUCLEOTIDE SEQUENCE [LARGE SCALE GENOMIC DNA]</scope>
    <source>
        <tissue evidence="24">Muscle</tissue>
    </source>
</reference>
<dbReference type="Pfam" id="PF00057">
    <property type="entry name" value="Ldl_recept_a"/>
    <property type="match status" value="2"/>
</dbReference>
<dbReference type="FunFam" id="4.10.400.10:FF:000113">
    <property type="entry name" value="Low-density lipoprotein receptor-related protein 8"/>
    <property type="match status" value="1"/>
</dbReference>
<dbReference type="InterPro" id="IPR002557">
    <property type="entry name" value="Chitin-bd_dom"/>
</dbReference>
<keyword evidence="15" id="KW-0325">Glycoprotein</keyword>
<dbReference type="InterPro" id="IPR023415">
    <property type="entry name" value="LDLR_class-A_CS"/>
</dbReference>
<evidence type="ECO:0000256" key="13">
    <source>
        <dbReference type="ARBA" id="ARBA00023157"/>
    </source>
</evidence>
<dbReference type="PROSITE" id="PS50041">
    <property type="entry name" value="C_TYPE_LECTIN_2"/>
    <property type="match status" value="1"/>
</dbReference>
<dbReference type="Pfam" id="PF00530">
    <property type="entry name" value="SRCR"/>
    <property type="match status" value="2"/>
</dbReference>
<feature type="domain" description="Kringle" evidence="20">
    <location>
        <begin position="398"/>
        <end position="472"/>
    </location>
</feature>
<keyword evidence="3" id="KW-0964">Secreted</keyword>
<dbReference type="PROSITE" id="PS50287">
    <property type="entry name" value="SRCR_2"/>
    <property type="match status" value="2"/>
</dbReference>
<evidence type="ECO:0000256" key="16">
    <source>
        <dbReference type="PROSITE-ProRule" id="PRU00121"/>
    </source>
</evidence>
<evidence type="ECO:0000256" key="3">
    <source>
        <dbReference type="ARBA" id="ARBA00022525"/>
    </source>
</evidence>
<dbReference type="CDD" id="cd01099">
    <property type="entry name" value="PAN_AP_HGF"/>
    <property type="match status" value="1"/>
</dbReference>
<evidence type="ECO:0000256" key="11">
    <source>
        <dbReference type="ARBA" id="ARBA00022989"/>
    </source>
</evidence>
<dbReference type="InterPro" id="IPR036508">
    <property type="entry name" value="Chitin-bd_dom_sf"/>
</dbReference>
<dbReference type="Gene3D" id="3.50.4.10">
    <property type="entry name" value="Hepatocyte Growth Factor"/>
    <property type="match status" value="1"/>
</dbReference>
<evidence type="ECO:0000256" key="7">
    <source>
        <dbReference type="ARBA" id="ARBA00022729"/>
    </source>
</evidence>
<dbReference type="InterPro" id="IPR036772">
    <property type="entry name" value="SRCR-like_dom_sf"/>
</dbReference>
<keyword evidence="8" id="KW-0677">Repeat</keyword>
<evidence type="ECO:0000313" key="24">
    <source>
        <dbReference type="EMBL" id="ROT71866.1"/>
    </source>
</evidence>
<dbReference type="SUPFAM" id="SSF57625">
    <property type="entry name" value="Invertebrate chitin-binding proteins"/>
    <property type="match status" value="1"/>
</dbReference>
<dbReference type="SMART" id="SM00494">
    <property type="entry name" value="ChtBD2"/>
    <property type="match status" value="1"/>
</dbReference>
<dbReference type="CDD" id="cd00037">
    <property type="entry name" value="CLECT"/>
    <property type="match status" value="1"/>
</dbReference>
<dbReference type="SMART" id="SM00192">
    <property type="entry name" value="LDLa"/>
    <property type="match status" value="2"/>
</dbReference>
<dbReference type="CDD" id="cd00112">
    <property type="entry name" value="LDLa"/>
    <property type="match status" value="2"/>
</dbReference>
<dbReference type="PROSITE" id="PS01209">
    <property type="entry name" value="LDLRA_1"/>
    <property type="match status" value="2"/>
</dbReference>
<dbReference type="EMBL" id="QCYY01002234">
    <property type="protein sequence ID" value="ROT71866.1"/>
    <property type="molecule type" value="Genomic_DNA"/>
</dbReference>
<gene>
    <name evidence="24" type="ORF">C7M84_009750</name>
</gene>
<dbReference type="Gene3D" id="3.10.100.10">
    <property type="entry name" value="Mannose-Binding Protein A, subunit A"/>
    <property type="match status" value="1"/>
</dbReference>
<comment type="caution">
    <text evidence="18">Lacks conserved residue(s) required for the propagation of feature annotation.</text>
</comment>
<feature type="disulfide bond" evidence="18">
    <location>
        <begin position="717"/>
        <end position="727"/>
    </location>
</feature>
<dbReference type="PRINTS" id="PR00261">
    <property type="entry name" value="LDLRECEPTOR"/>
</dbReference>
<dbReference type="PRINTS" id="PR00018">
    <property type="entry name" value="KRINGLE"/>
</dbReference>
<dbReference type="InterPro" id="IPR000001">
    <property type="entry name" value="Kringle"/>
</dbReference>
<dbReference type="PROSITE" id="PS50940">
    <property type="entry name" value="CHIT_BIND_II"/>
    <property type="match status" value="1"/>
</dbReference>
<reference evidence="24 25" key="2">
    <citation type="submission" date="2019-01" db="EMBL/GenBank/DDBJ databases">
        <title>The decoding of complex shrimp genome reveals the adaptation for benthos swimmer, frequently molting mechanism and breeding impact on genome.</title>
        <authorList>
            <person name="Sun Y."/>
            <person name="Gao Y."/>
            <person name="Yu Y."/>
        </authorList>
    </citation>
    <scope>NUCLEOTIDE SEQUENCE [LARGE SCALE GENOMIC DNA]</scope>
    <source>
        <tissue evidence="24">Muscle</tissue>
    </source>
</reference>
<dbReference type="Gene3D" id="2.170.140.10">
    <property type="entry name" value="Chitin binding domain"/>
    <property type="match status" value="1"/>
</dbReference>
<evidence type="ECO:0000256" key="1">
    <source>
        <dbReference type="ARBA" id="ARBA00004167"/>
    </source>
</evidence>
<dbReference type="CDD" id="cd00108">
    <property type="entry name" value="KR"/>
    <property type="match status" value="1"/>
</dbReference>
<evidence type="ECO:0000256" key="9">
    <source>
        <dbReference type="ARBA" id="ARBA00022801"/>
    </source>
</evidence>
<dbReference type="GO" id="GO:0006508">
    <property type="term" value="P:proteolysis"/>
    <property type="evidence" value="ECO:0007669"/>
    <property type="project" value="UniProtKB-KW"/>
</dbReference>
<evidence type="ECO:0000256" key="17">
    <source>
        <dbReference type="PROSITE-ProRule" id="PRU00124"/>
    </source>
</evidence>
<dbReference type="Proteomes" id="UP000283509">
    <property type="component" value="Unassembled WGS sequence"/>
</dbReference>
<dbReference type="PROSITE" id="PS50948">
    <property type="entry name" value="PAN"/>
    <property type="match status" value="1"/>
</dbReference>
<evidence type="ECO:0000256" key="10">
    <source>
        <dbReference type="ARBA" id="ARBA00022825"/>
    </source>
</evidence>
<dbReference type="Gene3D" id="4.10.400.10">
    <property type="entry name" value="Low-density Lipoprotein Receptor"/>
    <property type="match status" value="2"/>
</dbReference>
<protein>
    <submittedName>
        <fullName evidence="24">Uncharacterized protein</fullName>
    </submittedName>
</protein>
<dbReference type="SMART" id="SM00473">
    <property type="entry name" value="PAN_AP"/>
    <property type="match status" value="1"/>
</dbReference>
<dbReference type="OrthoDB" id="6020543at2759"/>
<feature type="domain" description="SRCR" evidence="21">
    <location>
        <begin position="647"/>
        <end position="744"/>
    </location>
</feature>
<dbReference type="PRINTS" id="PR00258">
    <property type="entry name" value="SPERACTRCPTR"/>
</dbReference>
<dbReference type="SMART" id="SM00034">
    <property type="entry name" value="CLECT"/>
    <property type="match status" value="1"/>
</dbReference>
<keyword evidence="7" id="KW-0732">Signal</keyword>
<dbReference type="PANTHER" id="PTHR48071">
    <property type="entry name" value="SRCR DOMAIN-CONTAINING PROTEIN"/>
    <property type="match status" value="1"/>
</dbReference>
<accession>A0A3R7P0E8</accession>
<evidence type="ECO:0000259" key="22">
    <source>
        <dbReference type="PROSITE" id="PS50940"/>
    </source>
</evidence>
<dbReference type="GO" id="GO:0005576">
    <property type="term" value="C:extracellular region"/>
    <property type="evidence" value="ECO:0007669"/>
    <property type="project" value="UniProtKB-SubCell"/>
</dbReference>
<keyword evidence="11" id="KW-1133">Transmembrane helix</keyword>
<feature type="disulfide bond" evidence="17">
    <location>
        <begin position="505"/>
        <end position="520"/>
    </location>
</feature>
<evidence type="ECO:0000313" key="25">
    <source>
        <dbReference type="Proteomes" id="UP000283509"/>
    </source>
</evidence>
<feature type="disulfide bond" evidence="17">
    <location>
        <begin position="612"/>
        <end position="630"/>
    </location>
</feature>
<dbReference type="SUPFAM" id="SSF56487">
    <property type="entry name" value="SRCR-like"/>
    <property type="match status" value="2"/>
</dbReference>
<dbReference type="InterPro" id="IPR013806">
    <property type="entry name" value="Kringle-like"/>
</dbReference>
<evidence type="ECO:0000256" key="2">
    <source>
        <dbReference type="ARBA" id="ARBA00004613"/>
    </source>
</evidence>